<dbReference type="SUPFAM" id="SSF54862">
    <property type="entry name" value="4Fe-4S ferredoxins"/>
    <property type="match status" value="1"/>
</dbReference>
<dbReference type="PANTHER" id="PTHR43122:SF1">
    <property type="entry name" value="IRON-SULFUR-BINDING PROTEIN"/>
    <property type="match status" value="1"/>
</dbReference>
<keyword evidence="6" id="KW-1185">Reference proteome</keyword>
<dbReference type="Gene3D" id="3.30.70.3270">
    <property type="match status" value="1"/>
</dbReference>
<keyword evidence="1" id="KW-0479">Metal-binding</keyword>
<feature type="domain" description="4Fe-4S ferredoxin-type" evidence="4">
    <location>
        <begin position="2"/>
        <end position="31"/>
    </location>
</feature>
<dbReference type="EMBL" id="CP015518">
    <property type="protein sequence ID" value="APG25897.1"/>
    <property type="molecule type" value="Genomic_DNA"/>
</dbReference>
<dbReference type="RefSeq" id="WP_072287744.1">
    <property type="nucleotide sequence ID" value="NZ_CP015455.1"/>
</dbReference>
<dbReference type="AlphaFoldDB" id="A0A1L3GIX5"/>
<organism evidence="5 6">
    <name type="scientific">Syntrophotalea acetylenica</name>
    <name type="common">Pelobacter acetylenicus</name>
    <dbReference type="NCBI Taxonomy" id="29542"/>
    <lineage>
        <taxon>Bacteria</taxon>
        <taxon>Pseudomonadati</taxon>
        <taxon>Thermodesulfobacteriota</taxon>
        <taxon>Desulfuromonadia</taxon>
        <taxon>Desulfuromonadales</taxon>
        <taxon>Syntrophotaleaceae</taxon>
        <taxon>Syntrophotalea</taxon>
    </lineage>
</organism>
<dbReference type="PROSITE" id="PS51379">
    <property type="entry name" value="4FE4S_FER_2"/>
    <property type="match status" value="2"/>
</dbReference>
<evidence type="ECO:0000256" key="2">
    <source>
        <dbReference type="ARBA" id="ARBA00023004"/>
    </source>
</evidence>
<reference evidence="5 6" key="1">
    <citation type="journal article" date="2017" name="Genome Announc.">
        <title>Complete Genome Sequences of Two Acetylene-Fermenting Pelobacter acetylenicus Strains.</title>
        <authorList>
            <person name="Sutton J.M."/>
            <person name="Baesman S.M."/>
            <person name="Fierst J.L."/>
            <person name="Poret-Peterson A.T."/>
            <person name="Oremland R.S."/>
            <person name="Dunlap D.S."/>
            <person name="Akob D.M."/>
        </authorList>
    </citation>
    <scope>NUCLEOTIDE SEQUENCE [LARGE SCALE GENOMIC DNA]</scope>
    <source>
        <strain evidence="5 6">DSM 3247</strain>
    </source>
</reference>
<dbReference type="PANTHER" id="PTHR43122">
    <property type="entry name" value="FERREDOXIN SUBUNIT OF PYRUVATE:FLAVODOXIN OXIDOREDUCTASE-RELATED"/>
    <property type="match status" value="1"/>
</dbReference>
<dbReference type="STRING" id="29542.A6070_07450"/>
<gene>
    <name evidence="5" type="ORF">A7E75_13420</name>
</gene>
<evidence type="ECO:0000259" key="4">
    <source>
        <dbReference type="PROSITE" id="PS51379"/>
    </source>
</evidence>
<protein>
    <submittedName>
        <fullName evidence="5">2-oxoacid:acceptor oxidoreductase</fullName>
    </submittedName>
</protein>
<evidence type="ECO:0000313" key="5">
    <source>
        <dbReference type="EMBL" id="APG25897.1"/>
    </source>
</evidence>
<dbReference type="Pfam" id="PF12838">
    <property type="entry name" value="Fer4_7"/>
    <property type="match status" value="1"/>
</dbReference>
<evidence type="ECO:0000313" key="6">
    <source>
        <dbReference type="Proteomes" id="UP000182264"/>
    </source>
</evidence>
<sequence>MKKIIIDEEFCKGCGLCVEVCPKKLLKIGSKLNKQGYPLVEIDECDQDKCLSCALCARVCPDVAITVLKTSDK</sequence>
<dbReference type="InterPro" id="IPR017896">
    <property type="entry name" value="4Fe4S_Fe-S-bd"/>
</dbReference>
<evidence type="ECO:0000256" key="3">
    <source>
        <dbReference type="ARBA" id="ARBA00023014"/>
    </source>
</evidence>
<feature type="domain" description="4Fe-4S ferredoxin-type" evidence="4">
    <location>
        <begin position="41"/>
        <end position="70"/>
    </location>
</feature>
<dbReference type="PROSITE" id="PS00198">
    <property type="entry name" value="4FE4S_FER_1"/>
    <property type="match status" value="2"/>
</dbReference>
<dbReference type="OrthoDB" id="9804603at2"/>
<accession>A0A1L3GIX5</accession>
<name>A0A1L3GIX5_SYNAC</name>
<dbReference type="Gene3D" id="3.30.70.20">
    <property type="match status" value="1"/>
</dbReference>
<proteinExistence type="predicted"/>
<dbReference type="GO" id="GO:0051536">
    <property type="term" value="F:iron-sulfur cluster binding"/>
    <property type="evidence" value="ECO:0007669"/>
    <property type="project" value="UniProtKB-KW"/>
</dbReference>
<evidence type="ECO:0000256" key="1">
    <source>
        <dbReference type="ARBA" id="ARBA00022723"/>
    </source>
</evidence>
<dbReference type="KEGG" id="pace:A6070_07450"/>
<dbReference type="InterPro" id="IPR017900">
    <property type="entry name" value="4Fe4S_Fe_S_CS"/>
</dbReference>
<dbReference type="Proteomes" id="UP000182264">
    <property type="component" value="Chromosome"/>
</dbReference>
<keyword evidence="2" id="KW-0408">Iron</keyword>
<keyword evidence="3" id="KW-0411">Iron-sulfur</keyword>
<dbReference type="GO" id="GO:0046872">
    <property type="term" value="F:metal ion binding"/>
    <property type="evidence" value="ECO:0007669"/>
    <property type="project" value="UniProtKB-KW"/>
</dbReference>